<dbReference type="AlphaFoldDB" id="A0A9R1CTH4"/>
<evidence type="ECO:0000313" key="2">
    <source>
        <dbReference type="EMBL" id="MCQ4333492.1"/>
    </source>
</evidence>
<dbReference type="Proteomes" id="UP001139494">
    <property type="component" value="Unassembled WGS sequence"/>
</dbReference>
<organism evidence="2 3">
    <name type="scientific">Natronomonas aquatica</name>
    <dbReference type="NCBI Taxonomy" id="2841590"/>
    <lineage>
        <taxon>Archaea</taxon>
        <taxon>Methanobacteriati</taxon>
        <taxon>Methanobacteriota</taxon>
        <taxon>Stenosarchaea group</taxon>
        <taxon>Halobacteria</taxon>
        <taxon>Halobacteriales</taxon>
        <taxon>Natronomonadaceae</taxon>
        <taxon>Natronomonas</taxon>
    </lineage>
</organism>
<dbReference type="EMBL" id="JAHLKM010000008">
    <property type="protein sequence ID" value="MCQ4333492.1"/>
    <property type="molecule type" value="Genomic_DNA"/>
</dbReference>
<evidence type="ECO:0000256" key="1">
    <source>
        <dbReference type="SAM" id="MobiDB-lite"/>
    </source>
</evidence>
<accession>A0A9R1CTH4</accession>
<protein>
    <submittedName>
        <fullName evidence="2">Uncharacterized protein</fullName>
    </submittedName>
</protein>
<dbReference type="InterPro" id="IPR006311">
    <property type="entry name" value="TAT_signal"/>
</dbReference>
<dbReference type="PROSITE" id="PS51318">
    <property type="entry name" value="TAT"/>
    <property type="match status" value="1"/>
</dbReference>
<reference evidence="2" key="1">
    <citation type="journal article" date="2023" name="Front. Microbiol.">
        <title>Genomic-based phylogenetic and metabolic analyses of the genus Natronomonas, and description of Natronomonas aquatica sp. nov.</title>
        <authorList>
            <person name="Garcia-Roldan A."/>
            <person name="Duran-Viseras A."/>
            <person name="de la Haba R.R."/>
            <person name="Corral P."/>
            <person name="Sanchez-Porro C."/>
            <person name="Ventosa A."/>
        </authorList>
    </citation>
    <scope>NUCLEOTIDE SEQUENCE</scope>
    <source>
        <strain evidence="2">F2-12</strain>
    </source>
</reference>
<keyword evidence="3" id="KW-1185">Reference proteome</keyword>
<sequence>MTDPTWTRRRVLLSAGAAAALSGCSGLGGRSDDSAEAIPITRLPDVPDPDESTPIVEADLPVDIERDRLAGTASRVTDLLGRLPMPLGPEDIPNGHVREELVAAAERATDRLDAARSAGTRLSAMRSLRRARTQARYAAAGWAFVADGRTEPDLRSAHRETLNEANAFRSEHEYRGEDPVRAVVVHAGIEETIERIFGGDPAPYGDPGALLTVAEWGESAESARAGLEDSRYLYGRFGASLPSDAGDLASTFEASAESLTGTLERHLAELPAAPEESDSRLRMRLEGRLHDEAESSARSARDIESPARTVQSATEALVDILAYDRLRDRIDEGERFRAETGEDVRAIRSEALSAIRTGLEESPRPALVRGALADAAWLVVHADDELARQHSNVRPAGLDDTIRRYVTATLRARNAPAACREVLDTLES</sequence>
<gene>
    <name evidence="2" type="ORF">KM295_08370</name>
</gene>
<name>A0A9R1CTH4_9EURY</name>
<evidence type="ECO:0000313" key="3">
    <source>
        <dbReference type="Proteomes" id="UP001139494"/>
    </source>
</evidence>
<dbReference type="RefSeq" id="WP_256029514.1">
    <property type="nucleotide sequence ID" value="NZ_JAHLKM010000008.1"/>
</dbReference>
<feature type="region of interest" description="Disordered" evidence="1">
    <location>
        <begin position="289"/>
        <end position="308"/>
    </location>
</feature>
<comment type="caution">
    <text evidence="2">The sequence shown here is derived from an EMBL/GenBank/DDBJ whole genome shotgun (WGS) entry which is preliminary data.</text>
</comment>
<proteinExistence type="predicted"/>
<feature type="compositionally biased region" description="Basic and acidic residues" evidence="1">
    <location>
        <begin position="289"/>
        <end position="305"/>
    </location>
</feature>